<accession>A0A383EP35</accession>
<sequence>TKGLISVTQWNADYNPTTIRAFRHENTYVAFHAGGGWVYDPRGDENSLLTITVATDIRDGYMNPKDGELYIIVGNKIKKYRGSGTDKTLKFKSKKFVTSNPVSMSWVSVVAETYPATVKVWGDGTLIAHYVITKSGTTYTQTTTVPSNISNVTTSEPNFRLPATIAQEWEVQVEGTDIHEFCLAQSMEEIRGA</sequence>
<evidence type="ECO:0000313" key="1">
    <source>
        <dbReference type="EMBL" id="SVE58636.1"/>
    </source>
</evidence>
<reference evidence="1" key="1">
    <citation type="submission" date="2018-05" db="EMBL/GenBank/DDBJ databases">
        <authorList>
            <person name="Lanie J.A."/>
            <person name="Ng W.-L."/>
            <person name="Kazmierczak K.M."/>
            <person name="Andrzejewski T.M."/>
            <person name="Davidsen T.M."/>
            <person name="Wayne K.J."/>
            <person name="Tettelin H."/>
            <person name="Glass J.I."/>
            <person name="Rusch D."/>
            <person name="Podicherti R."/>
            <person name="Tsui H.-C.T."/>
            <person name="Winkler M.E."/>
        </authorList>
    </citation>
    <scope>NUCLEOTIDE SEQUENCE</scope>
</reference>
<feature type="non-terminal residue" evidence="1">
    <location>
        <position position="1"/>
    </location>
</feature>
<dbReference type="EMBL" id="UINC01227659">
    <property type="protein sequence ID" value="SVE58636.1"/>
    <property type="molecule type" value="Genomic_DNA"/>
</dbReference>
<dbReference type="AlphaFoldDB" id="A0A383EP35"/>
<protein>
    <submittedName>
        <fullName evidence="1">Uncharacterized protein</fullName>
    </submittedName>
</protein>
<name>A0A383EP35_9ZZZZ</name>
<proteinExistence type="predicted"/>
<gene>
    <name evidence="1" type="ORF">METZ01_LOCUS511490</name>
</gene>
<organism evidence="1">
    <name type="scientific">marine metagenome</name>
    <dbReference type="NCBI Taxonomy" id="408172"/>
    <lineage>
        <taxon>unclassified sequences</taxon>
        <taxon>metagenomes</taxon>
        <taxon>ecological metagenomes</taxon>
    </lineage>
</organism>